<evidence type="ECO:0008006" key="3">
    <source>
        <dbReference type="Google" id="ProtNLM"/>
    </source>
</evidence>
<accession>A0ABV6QQN2</accession>
<gene>
    <name evidence="1" type="ORF">ACFFGN_22750</name>
</gene>
<organism evidence="1 2">
    <name type="scientific">Kribbella deserti</name>
    <dbReference type="NCBI Taxonomy" id="1926257"/>
    <lineage>
        <taxon>Bacteria</taxon>
        <taxon>Bacillati</taxon>
        <taxon>Actinomycetota</taxon>
        <taxon>Actinomycetes</taxon>
        <taxon>Propionibacteriales</taxon>
        <taxon>Kribbellaceae</taxon>
        <taxon>Kribbella</taxon>
    </lineage>
</organism>
<dbReference type="RefSeq" id="WP_380051031.1">
    <property type="nucleotide sequence ID" value="NZ_JBHLTC010000029.1"/>
</dbReference>
<dbReference type="Proteomes" id="UP001589890">
    <property type="component" value="Unassembled WGS sequence"/>
</dbReference>
<comment type="caution">
    <text evidence="1">The sequence shown here is derived from an EMBL/GenBank/DDBJ whole genome shotgun (WGS) entry which is preliminary data.</text>
</comment>
<proteinExistence type="predicted"/>
<name>A0ABV6QQN2_9ACTN</name>
<evidence type="ECO:0000313" key="1">
    <source>
        <dbReference type="EMBL" id="MFC0626918.1"/>
    </source>
</evidence>
<sequence length="218" mass="24119">MDLRALEDQLTGSRIVRVAHRPHEIRVRLLRPTDPSIWLCLEPAGTATVDVLLPDATITGASAEESDGRVRIQLLSADGVALTAIADSWSWHPYDRDEGLWNLADDEKAAVRRAVEAVVARDAASLAPMLPPDWTQPAEDFWMWAIDSDDVPVNLLLPPPPFDDWEGSVLRLPADTEVVIDFLNADDPTQLIDLTLELTLTRTPDGALHTHVHNLHTL</sequence>
<evidence type="ECO:0000313" key="2">
    <source>
        <dbReference type="Proteomes" id="UP001589890"/>
    </source>
</evidence>
<reference evidence="1 2" key="1">
    <citation type="submission" date="2024-09" db="EMBL/GenBank/DDBJ databases">
        <authorList>
            <person name="Sun Q."/>
            <person name="Mori K."/>
        </authorList>
    </citation>
    <scope>NUCLEOTIDE SEQUENCE [LARGE SCALE GENOMIC DNA]</scope>
    <source>
        <strain evidence="1 2">CGMCC 1.15906</strain>
    </source>
</reference>
<protein>
    <recommendedName>
        <fullName evidence="3">DUF2470 domain-containing protein</fullName>
    </recommendedName>
</protein>
<dbReference type="EMBL" id="JBHLTC010000029">
    <property type="protein sequence ID" value="MFC0626918.1"/>
    <property type="molecule type" value="Genomic_DNA"/>
</dbReference>
<keyword evidence="2" id="KW-1185">Reference proteome</keyword>